<keyword evidence="9" id="KW-1185">Reference proteome</keyword>
<evidence type="ECO:0000256" key="3">
    <source>
        <dbReference type="ARBA" id="ARBA00022801"/>
    </source>
</evidence>
<dbReference type="InterPro" id="IPR000477">
    <property type="entry name" value="RT_dom"/>
</dbReference>
<evidence type="ECO:0000313" key="9">
    <source>
        <dbReference type="Proteomes" id="UP000654075"/>
    </source>
</evidence>
<comment type="caution">
    <text evidence="8">The sequence shown here is derived from an EMBL/GenBank/DDBJ whole genome shotgun (WGS) entry which is preliminary data.</text>
</comment>
<reference evidence="8" key="1">
    <citation type="submission" date="2021-02" db="EMBL/GenBank/DDBJ databases">
        <authorList>
            <person name="Dougan E. K."/>
            <person name="Rhodes N."/>
            <person name="Thang M."/>
            <person name="Chan C."/>
        </authorList>
    </citation>
    <scope>NUCLEOTIDE SEQUENCE</scope>
</reference>
<protein>
    <recommendedName>
        <fullName evidence="7">Reverse transcriptase domain-containing protein</fullName>
    </recommendedName>
</protein>
<keyword evidence="3" id="KW-0378">Hydrolase</keyword>
<gene>
    <name evidence="8" type="ORF">PGLA1383_LOCUS30816</name>
</gene>
<feature type="non-terminal residue" evidence="8">
    <location>
        <position position="1"/>
    </location>
</feature>
<feature type="compositionally biased region" description="Low complexity" evidence="6">
    <location>
        <begin position="1338"/>
        <end position="1351"/>
    </location>
</feature>
<feature type="region of interest" description="Disordered" evidence="6">
    <location>
        <begin position="180"/>
        <end position="218"/>
    </location>
</feature>
<dbReference type="InterPro" id="IPR043502">
    <property type="entry name" value="DNA/RNA_pol_sf"/>
</dbReference>
<evidence type="ECO:0000256" key="4">
    <source>
        <dbReference type="ARBA" id="ARBA00022807"/>
    </source>
</evidence>
<evidence type="ECO:0000256" key="1">
    <source>
        <dbReference type="ARBA" id="ARBA00006641"/>
    </source>
</evidence>
<dbReference type="GO" id="GO:0008234">
    <property type="term" value="F:cysteine-type peptidase activity"/>
    <property type="evidence" value="ECO:0007669"/>
    <property type="project" value="UniProtKB-KW"/>
</dbReference>
<evidence type="ECO:0000256" key="6">
    <source>
        <dbReference type="SAM" id="MobiDB-lite"/>
    </source>
</evidence>
<organism evidence="8 9">
    <name type="scientific">Polarella glacialis</name>
    <name type="common">Dinoflagellate</name>
    <dbReference type="NCBI Taxonomy" id="89957"/>
    <lineage>
        <taxon>Eukaryota</taxon>
        <taxon>Sar</taxon>
        <taxon>Alveolata</taxon>
        <taxon>Dinophyceae</taxon>
        <taxon>Suessiales</taxon>
        <taxon>Suessiaceae</taxon>
        <taxon>Polarella</taxon>
    </lineage>
</organism>
<feature type="compositionally biased region" description="Acidic residues" evidence="6">
    <location>
        <begin position="194"/>
        <end position="211"/>
    </location>
</feature>
<dbReference type="CDD" id="cd01650">
    <property type="entry name" value="RT_nLTR_like"/>
    <property type="match status" value="1"/>
</dbReference>
<feature type="region of interest" description="Disordered" evidence="6">
    <location>
        <begin position="818"/>
        <end position="841"/>
    </location>
</feature>
<dbReference type="PROSITE" id="PS50878">
    <property type="entry name" value="RT_POL"/>
    <property type="match status" value="1"/>
</dbReference>
<dbReference type="Proteomes" id="UP000654075">
    <property type="component" value="Unassembled WGS sequence"/>
</dbReference>
<dbReference type="GO" id="GO:0006508">
    <property type="term" value="P:proteolysis"/>
    <property type="evidence" value="ECO:0007669"/>
    <property type="project" value="UniProtKB-KW"/>
</dbReference>
<keyword evidence="4" id="KW-0788">Thiol protease</keyword>
<proteinExistence type="inferred from homology"/>
<dbReference type="SUPFAM" id="SSF53182">
    <property type="entry name" value="Pyrrolidone carboxyl peptidase (pyroglutamate aminopeptidase)"/>
    <property type="match status" value="1"/>
</dbReference>
<dbReference type="PANTHER" id="PTHR31635:SF196">
    <property type="entry name" value="REVERSE TRANSCRIPTASE DOMAIN-CONTAINING PROTEIN-RELATED"/>
    <property type="match status" value="1"/>
</dbReference>
<feature type="region of interest" description="Disordered" evidence="6">
    <location>
        <begin position="1"/>
        <end position="46"/>
    </location>
</feature>
<sequence>AVRALHLPGSGARRCRPSRLASQPRLGSDVSRSEANRPPSRAPKAAWPRGVSGCVRGIESLHLGMCGRQMNLEPDCRWRSSGERVFERCLVEDALVLVFVSIRHDGYSLFLLKLPFLFREFAECKKRTFCRIGLATADQLPADRYADFVRHIPGYWSEQSRLITCEFRIRFKARKAVSSGLTPPRMSKQKVDLPEGEINQDEETVQDEEMEPDRGNGSGDMMTMMKTMMQMIEKVDKKIDGVQGDLTQTKFTAGLALSAAEDAKESVQGIKKDLEELKMDVELLKGEGLKQAVAEVMKEEAWPTLRSKRVGARTRFTEDEEDKRMKTAVISGFERDSMDADIKKYVNEMFGAKFDDEVRLETPDRRCSLCFVIFSNADKMLNFVRSYYKGNKIEHEKRLIYVNENKTPDERRKDKSVRKLFKVLLSKDPSLKEDDRIWRKYRQGVVGIDKMRVGEWMDGNFVLNVEGMNGKGFTFTGESVQEEWDKEMRLASLTLFSRAGAFRIYTTYFDPACKQSQVRTVRLIGKDLDERFHNLILGDFNFVSAACDRWLKADSSFSVGAGAAVAREWSVQVEGKGVLEWTQDHYTCETGICLSRIDRVYSSLHSFVRNSSTFLAHAPLWTDSSNYDCSKLLLLMLQSMSAAKHSQQEARTAEEKLSASIGFLRAASQGNCDQMHRLQTVYDFLQKFELRPSLINAAAFQALHDHVIELSHISVQDRIAELKQFRSDLPEVVYHQRKSRQHKPIQAVVDSISGSVRSAPAEINRILTEYWQRVFDGKTTDRVLRASWLRRITAQLHLSLKDLTPAADDVQAVLDQLPSSAAGPDGEGPTEQAEGIPAHDASATRPLSIVDASNRIIASAFRIALERATANWISDHQTGFLKGRQMLRNIIDIDHAAQKVSIVSKRGAIILFDFKAAFPSMDHSYMWECMSAIGLPEQYINALKLFYCNNLHKMRVDGQMFNSVTVRSGVRQGCPLSPLLFALCADVLLKEVDKLLSGHEVVKAFADDTACVVADYAVTLPALSRLFAEFEAISALSLNIKKTVFIPLWRQSCNKNVQALIRDICPAWRDMHVSSSGKYLGFIIGPGAKLSSWDKPLNKYALRAELWSSFKLGLTLNAVAHRVFIASVLGYVMQLEADPADLQTKFEFALRRLAPGYNPWGNFTENPSGEVADVLNGTTVSGLPIVAYRLDVSEAGVLAAEELVASRDWDAIVHLGFEDSAKGLKLETMALNQRALHQGPVVPLGPLLLPTTADLGAVAMNTHNPHELWSRDAGTFFCNEIYYRSLSAIRTRSLQLCKGAMIPAIFVHVPPLSQMPLAESARFVRDIIIDMVRSSGCNNNSNNKNSNNNSKNKNKNPAPNDVLAEGSKGRGSGPWWHIKFV</sequence>
<comment type="similarity">
    <text evidence="1">Belongs to the peptidase C15 family.</text>
</comment>
<dbReference type="Pfam" id="PF00078">
    <property type="entry name" value="RVT_1"/>
    <property type="match status" value="1"/>
</dbReference>
<feature type="coiled-coil region" evidence="5">
    <location>
        <begin position="257"/>
        <end position="287"/>
    </location>
</feature>
<dbReference type="InterPro" id="IPR016125">
    <property type="entry name" value="Peptidase_C15-like"/>
</dbReference>
<feature type="domain" description="Reverse transcriptase" evidence="7">
    <location>
        <begin position="817"/>
        <end position="1084"/>
    </location>
</feature>
<dbReference type="SUPFAM" id="SSF56672">
    <property type="entry name" value="DNA/RNA polymerases"/>
    <property type="match status" value="1"/>
</dbReference>
<evidence type="ECO:0000259" key="7">
    <source>
        <dbReference type="PROSITE" id="PS50878"/>
    </source>
</evidence>
<dbReference type="Gene3D" id="3.40.630.20">
    <property type="entry name" value="Peptidase C15, pyroglutamyl peptidase I-like"/>
    <property type="match status" value="1"/>
</dbReference>
<dbReference type="InterPro" id="IPR036440">
    <property type="entry name" value="Peptidase_C15-like_sf"/>
</dbReference>
<keyword evidence="2" id="KW-0645">Protease</keyword>
<evidence type="ECO:0000313" key="8">
    <source>
        <dbReference type="EMBL" id="CAE8613032.1"/>
    </source>
</evidence>
<accession>A0A813FLT6</accession>
<dbReference type="Pfam" id="PF01470">
    <property type="entry name" value="Peptidase_C15"/>
    <property type="match status" value="1"/>
</dbReference>
<keyword evidence="5" id="KW-0175">Coiled coil</keyword>
<dbReference type="OrthoDB" id="443363at2759"/>
<evidence type="ECO:0000256" key="2">
    <source>
        <dbReference type="ARBA" id="ARBA00022670"/>
    </source>
</evidence>
<feature type="region of interest" description="Disordered" evidence="6">
    <location>
        <begin position="1338"/>
        <end position="1370"/>
    </location>
</feature>
<name>A0A813FLT6_POLGL</name>
<evidence type="ECO:0000256" key="5">
    <source>
        <dbReference type="SAM" id="Coils"/>
    </source>
</evidence>
<dbReference type="PANTHER" id="PTHR31635">
    <property type="entry name" value="REVERSE TRANSCRIPTASE DOMAIN-CONTAINING PROTEIN-RELATED"/>
    <property type="match status" value="1"/>
</dbReference>
<dbReference type="EMBL" id="CAJNNV010025195">
    <property type="protein sequence ID" value="CAE8613032.1"/>
    <property type="molecule type" value="Genomic_DNA"/>
</dbReference>